<evidence type="ECO:0008006" key="4">
    <source>
        <dbReference type="Google" id="ProtNLM"/>
    </source>
</evidence>
<dbReference type="Proteomes" id="UP000177026">
    <property type="component" value="Unassembled WGS sequence"/>
</dbReference>
<keyword evidence="1" id="KW-1133">Transmembrane helix</keyword>
<keyword evidence="1" id="KW-0812">Transmembrane</keyword>
<protein>
    <recommendedName>
        <fullName evidence="4">DUF916 domain-containing protein</fullName>
    </recommendedName>
</protein>
<name>A0A1F7GSZ6_9BACT</name>
<sequence>MKNVIKYFLISFICVTCFMLHVTWVNAEELKLELIPSSIEIAAKPNSSINLQYALTNKGDPLVVKIEVLPFEIKDSTGQVVLGNRLEGLIGFTIDSQDSRSEPMLLKTNEIKRFTLGIQVPEGLPEQDYYYSLVIVTNPPPIPEGIVSVRAKITLASHLLITISSNGQIQIKPKITLFEPRSQFNLKIGNATVHFFDSSSSIPIVLLVDNTGKNLIQAEGMIAEKGFLTGVKKYEVKSQTILAESQRLLIVDSASANKLTNQLTNNSLVLKGFHIGLYDVSASVNSGKGTPGVYGKTFFIALPFKLLLVLILIIFISVFLYKRFKK</sequence>
<dbReference type="EMBL" id="MFZI01000010">
    <property type="protein sequence ID" value="OGK21983.1"/>
    <property type="molecule type" value="Genomic_DNA"/>
</dbReference>
<comment type="caution">
    <text evidence="2">The sequence shown here is derived from an EMBL/GenBank/DDBJ whole genome shotgun (WGS) entry which is preliminary data.</text>
</comment>
<organism evidence="2 3">
    <name type="scientific">Candidatus Roizmanbacteria bacterium RIFCSPHIGHO2_01_FULL_39_8</name>
    <dbReference type="NCBI Taxonomy" id="1802033"/>
    <lineage>
        <taxon>Bacteria</taxon>
        <taxon>Candidatus Roizmaniibacteriota</taxon>
    </lineage>
</organism>
<gene>
    <name evidence="2" type="ORF">A2866_02345</name>
</gene>
<evidence type="ECO:0000256" key="1">
    <source>
        <dbReference type="SAM" id="Phobius"/>
    </source>
</evidence>
<evidence type="ECO:0000313" key="3">
    <source>
        <dbReference type="Proteomes" id="UP000177026"/>
    </source>
</evidence>
<feature type="transmembrane region" description="Helical" evidence="1">
    <location>
        <begin position="298"/>
        <end position="321"/>
    </location>
</feature>
<evidence type="ECO:0000313" key="2">
    <source>
        <dbReference type="EMBL" id="OGK21983.1"/>
    </source>
</evidence>
<proteinExistence type="predicted"/>
<keyword evidence="1" id="KW-0472">Membrane</keyword>
<dbReference type="AlphaFoldDB" id="A0A1F7GSZ6"/>
<accession>A0A1F7GSZ6</accession>
<reference evidence="2 3" key="1">
    <citation type="journal article" date="2016" name="Nat. Commun.">
        <title>Thousands of microbial genomes shed light on interconnected biogeochemical processes in an aquifer system.</title>
        <authorList>
            <person name="Anantharaman K."/>
            <person name="Brown C.T."/>
            <person name="Hug L.A."/>
            <person name="Sharon I."/>
            <person name="Castelle C.J."/>
            <person name="Probst A.J."/>
            <person name="Thomas B.C."/>
            <person name="Singh A."/>
            <person name="Wilkins M.J."/>
            <person name="Karaoz U."/>
            <person name="Brodie E.L."/>
            <person name="Williams K.H."/>
            <person name="Hubbard S.S."/>
            <person name="Banfield J.F."/>
        </authorList>
    </citation>
    <scope>NUCLEOTIDE SEQUENCE [LARGE SCALE GENOMIC DNA]</scope>
</reference>